<name>F4PQL9_CACFS</name>
<dbReference type="EMBL" id="GL883010">
    <property type="protein sequence ID" value="EGG21186.1"/>
    <property type="molecule type" value="Genomic_DNA"/>
</dbReference>
<dbReference type="Proteomes" id="UP000007797">
    <property type="component" value="Unassembled WGS sequence"/>
</dbReference>
<feature type="transmembrane region" description="Helical" evidence="1">
    <location>
        <begin position="35"/>
        <end position="54"/>
    </location>
</feature>
<keyword evidence="1" id="KW-0472">Membrane</keyword>
<reference evidence="3" key="1">
    <citation type="journal article" date="2011" name="Genome Res.">
        <title>Phylogeny-wide analysis of social amoeba genomes highlights ancient origins for complex intercellular communication.</title>
        <authorList>
            <person name="Heidel A.J."/>
            <person name="Lawal H.M."/>
            <person name="Felder M."/>
            <person name="Schilde C."/>
            <person name="Helps N.R."/>
            <person name="Tunggal B."/>
            <person name="Rivero F."/>
            <person name="John U."/>
            <person name="Schleicher M."/>
            <person name="Eichinger L."/>
            <person name="Platzer M."/>
            <person name="Noegel A.A."/>
            <person name="Schaap P."/>
            <person name="Gloeckner G."/>
        </authorList>
    </citation>
    <scope>NUCLEOTIDE SEQUENCE [LARGE SCALE GENOMIC DNA]</scope>
    <source>
        <strain evidence="3">SH3</strain>
    </source>
</reference>
<dbReference type="RefSeq" id="XP_004359036.1">
    <property type="nucleotide sequence ID" value="XM_004358979.1"/>
</dbReference>
<evidence type="ECO:0000313" key="2">
    <source>
        <dbReference type="EMBL" id="EGG21186.1"/>
    </source>
</evidence>
<proteinExistence type="predicted"/>
<feature type="transmembrane region" description="Helical" evidence="1">
    <location>
        <begin position="12"/>
        <end position="29"/>
    </location>
</feature>
<accession>F4PQL9</accession>
<organism evidence="2 3">
    <name type="scientific">Cavenderia fasciculata</name>
    <name type="common">Slime mold</name>
    <name type="synonym">Dictyostelium fasciculatum</name>
    <dbReference type="NCBI Taxonomy" id="261658"/>
    <lineage>
        <taxon>Eukaryota</taxon>
        <taxon>Amoebozoa</taxon>
        <taxon>Evosea</taxon>
        <taxon>Eumycetozoa</taxon>
        <taxon>Dictyostelia</taxon>
        <taxon>Acytosteliales</taxon>
        <taxon>Cavenderiaceae</taxon>
        <taxon>Cavenderia</taxon>
    </lineage>
</organism>
<dbReference type="OMA" id="WFEGTEI"/>
<feature type="transmembrane region" description="Helical" evidence="1">
    <location>
        <begin position="61"/>
        <end position="85"/>
    </location>
</feature>
<dbReference type="OrthoDB" id="15836at2759"/>
<protein>
    <recommendedName>
        <fullName evidence="4">Transmembrane protein</fullName>
    </recommendedName>
</protein>
<evidence type="ECO:0000313" key="3">
    <source>
        <dbReference type="Proteomes" id="UP000007797"/>
    </source>
</evidence>
<gene>
    <name evidence="2" type="ORF">DFA_01061</name>
</gene>
<evidence type="ECO:0000256" key="1">
    <source>
        <dbReference type="SAM" id="Phobius"/>
    </source>
</evidence>
<keyword evidence="3" id="KW-1185">Reference proteome</keyword>
<evidence type="ECO:0008006" key="4">
    <source>
        <dbReference type="Google" id="ProtNLM"/>
    </source>
</evidence>
<dbReference type="KEGG" id="dfa:DFA_01061"/>
<dbReference type="GeneID" id="14874185"/>
<keyword evidence="1" id="KW-0812">Transmembrane</keyword>
<keyword evidence="1" id="KW-1133">Transmembrane helix</keyword>
<sequence>MGILDGADNRVKIIYLLCILLCIMAIVSAVSTFLIGIIICIATFLVAAAGAMGARFNSFRLLWFFMAGLGCLVILSVISIIITFITKSGFSWWMIKDIILIALYGGGIFTAFLMRGRSFRYNPSAPATFQKL</sequence>
<dbReference type="AlphaFoldDB" id="F4PQL9"/>
<feature type="transmembrane region" description="Helical" evidence="1">
    <location>
        <begin position="91"/>
        <end position="114"/>
    </location>
</feature>